<feature type="region of interest" description="Disordered" evidence="2">
    <location>
        <begin position="30"/>
        <end position="60"/>
    </location>
</feature>
<dbReference type="InterPro" id="IPR026045">
    <property type="entry name" value="Ferric-bd"/>
</dbReference>
<dbReference type="PIRSF" id="PIRSF002825">
    <property type="entry name" value="CfbpA"/>
    <property type="match status" value="1"/>
</dbReference>
<evidence type="ECO:0000313" key="5">
    <source>
        <dbReference type="Proteomes" id="UP000198806"/>
    </source>
</evidence>
<dbReference type="AlphaFoldDB" id="A0A1I5CTW3"/>
<feature type="chain" id="PRO_5038357500" evidence="3">
    <location>
        <begin position="20"/>
        <end position="377"/>
    </location>
</feature>
<dbReference type="SUPFAM" id="SSF53850">
    <property type="entry name" value="Periplasmic binding protein-like II"/>
    <property type="match status" value="1"/>
</dbReference>
<evidence type="ECO:0000256" key="1">
    <source>
        <dbReference type="ARBA" id="ARBA00022729"/>
    </source>
</evidence>
<name>A0A1I5CTW3_9FIRM</name>
<feature type="signal peptide" evidence="3">
    <location>
        <begin position="1"/>
        <end position="19"/>
    </location>
</feature>
<evidence type="ECO:0000256" key="3">
    <source>
        <dbReference type="SAM" id="SignalP"/>
    </source>
</evidence>
<dbReference type="Proteomes" id="UP000198806">
    <property type="component" value="Unassembled WGS sequence"/>
</dbReference>
<dbReference type="RefSeq" id="WP_242960828.1">
    <property type="nucleotide sequence ID" value="NZ_BAABFM010000079.1"/>
</dbReference>
<dbReference type="Gene3D" id="3.40.190.10">
    <property type="entry name" value="Periplasmic binding protein-like II"/>
    <property type="match status" value="2"/>
</dbReference>
<sequence>MKKMWNKIVMILFAMTLLAIFTVGCSKKEDKTKSTDANSTQSNEKKEEAGAGEEAKEKTTKEKTIVTVYTGRDSAVLEYIEPLFEEAHPEYDVEFLNMGAQEILERVRGEKENPQGDFWWGGTQAAFEIASSEDLLEVYRPSFADSFPEEYKDAGDRWYGEILLPEVIMYNTDMLTGDDIPKDWEDLLDARYKDQILIRNVLPSGTMRTIYSCMIAKEDASNPEKGYEWLRKLDANTKEYTQDPTNLYLKMTRQEGSLSLWNLQDIMIQKMTNNQPFGYVMPESGAPILVDAVAIVKGAKNLEGAKAFYEFIFNDKIRLDLAENMFQIPAQANIPKEQLPQWIQDLDLRAMEVNWKVIAEKEMEWMTYWDENIKDKN</sequence>
<dbReference type="EMBL" id="FOWD01000004">
    <property type="protein sequence ID" value="SFN90420.1"/>
    <property type="molecule type" value="Genomic_DNA"/>
</dbReference>
<dbReference type="Pfam" id="PF13343">
    <property type="entry name" value="SBP_bac_6"/>
    <property type="match status" value="1"/>
</dbReference>
<gene>
    <name evidence="4" type="ORF">SAMN04489757_10410</name>
</gene>
<protein>
    <submittedName>
        <fullName evidence="4">Iron(III) transport system substrate-binding protein</fullName>
    </submittedName>
</protein>
<keyword evidence="5" id="KW-1185">Reference proteome</keyword>
<dbReference type="PANTHER" id="PTHR30006">
    <property type="entry name" value="THIAMINE-BINDING PERIPLASMIC PROTEIN-RELATED"/>
    <property type="match status" value="1"/>
</dbReference>
<proteinExistence type="predicted"/>
<evidence type="ECO:0000256" key="2">
    <source>
        <dbReference type="SAM" id="MobiDB-lite"/>
    </source>
</evidence>
<organism evidence="4 5">
    <name type="scientific">Anaerocolumna aminovalerica</name>
    <dbReference type="NCBI Taxonomy" id="1527"/>
    <lineage>
        <taxon>Bacteria</taxon>
        <taxon>Bacillati</taxon>
        <taxon>Bacillota</taxon>
        <taxon>Clostridia</taxon>
        <taxon>Lachnospirales</taxon>
        <taxon>Lachnospiraceae</taxon>
        <taxon>Anaerocolumna</taxon>
    </lineage>
</organism>
<feature type="compositionally biased region" description="Basic and acidic residues" evidence="2">
    <location>
        <begin position="43"/>
        <end position="60"/>
    </location>
</feature>
<evidence type="ECO:0000313" key="4">
    <source>
        <dbReference type="EMBL" id="SFN90420.1"/>
    </source>
</evidence>
<keyword evidence="1 3" id="KW-0732">Signal</keyword>
<dbReference type="PROSITE" id="PS51257">
    <property type="entry name" value="PROKAR_LIPOPROTEIN"/>
    <property type="match status" value="1"/>
</dbReference>
<dbReference type="STRING" id="1527.SAMN04489757_10410"/>
<accession>A0A1I5CTW3</accession>
<reference evidence="4 5" key="1">
    <citation type="submission" date="2016-10" db="EMBL/GenBank/DDBJ databases">
        <authorList>
            <person name="de Groot N.N."/>
        </authorList>
    </citation>
    <scope>NUCLEOTIDE SEQUENCE [LARGE SCALE GENOMIC DNA]</scope>
    <source>
        <strain evidence="4 5">DSM 1283</strain>
    </source>
</reference>